<dbReference type="EMBL" id="CP133720">
    <property type="protein sequence ID" value="WMW81954.1"/>
    <property type="molecule type" value="Genomic_DNA"/>
</dbReference>
<sequence length="408" mass="45310">MQKKTLYTSSALLIVLVTIATFTFFSEPNSDQAQISTTLAEPKLMRAQSSNVGPDKVEKQIDQAPPVLPILDINKGSDDEICRTIGDHFQTHEAANENQAQDKNFIKTLQAKVKADSPLESAAALFLLAQKTDSDVSDSLHSKCGDEKACHDMADTQAEEAVAKYIDEIAKLAIRSNSPQLYAMAFQGCQRVENSRPASCKQITAEQWAQRDPENGRTWLYVLLDYRSKANAVSTDSLNNALFRLSQAKNFNSGLPDLIEFSHAIGLQSNDYLSQYQLLDITNASLVRSVGSPYNAVRDFCSTEHLNTNDRNSVCSGIAEKFATVAGSEQSLYTAEKLGQQLSWPNDKINKIHDQFVTIRKKKQANIELENKAATNDHHSTCLKKLRKARALNLRLQIGDAQFHKMNP</sequence>
<name>A0ABY9RMM8_9BURK</name>
<keyword evidence="2" id="KW-1185">Reference proteome</keyword>
<reference evidence="1" key="1">
    <citation type="submission" date="2023-09" db="EMBL/GenBank/DDBJ databases">
        <title>Undibacterium sp. 20NA77.5 isolated from freshwater.</title>
        <authorList>
            <person name="Le V."/>
            <person name="Ko S.-R."/>
            <person name="Ahn C.-Y."/>
            <person name="Oh H.-M."/>
        </authorList>
    </citation>
    <scope>NUCLEOTIDE SEQUENCE</scope>
    <source>
        <strain evidence="1">20NA77.5</strain>
    </source>
</reference>
<dbReference type="Proteomes" id="UP001181355">
    <property type="component" value="Chromosome"/>
</dbReference>
<evidence type="ECO:0000313" key="1">
    <source>
        <dbReference type="EMBL" id="WMW81954.1"/>
    </source>
</evidence>
<accession>A0ABY9RMM8</accession>
<evidence type="ECO:0000313" key="2">
    <source>
        <dbReference type="Proteomes" id="UP001181355"/>
    </source>
</evidence>
<gene>
    <name evidence="1" type="ORF">RF679_06625</name>
</gene>
<protein>
    <recommendedName>
        <fullName evidence="3">Lysozyme inhibitor LprI N-terminal domain-containing protein</fullName>
    </recommendedName>
</protein>
<organism evidence="1 2">
    <name type="scientific">Undibacterium cyanobacteriorum</name>
    <dbReference type="NCBI Taxonomy" id="3073561"/>
    <lineage>
        <taxon>Bacteria</taxon>
        <taxon>Pseudomonadati</taxon>
        <taxon>Pseudomonadota</taxon>
        <taxon>Betaproteobacteria</taxon>
        <taxon>Burkholderiales</taxon>
        <taxon>Oxalobacteraceae</taxon>
        <taxon>Undibacterium</taxon>
    </lineage>
</organism>
<proteinExistence type="predicted"/>
<dbReference type="RefSeq" id="WP_309483431.1">
    <property type="nucleotide sequence ID" value="NZ_CP133720.1"/>
</dbReference>
<evidence type="ECO:0008006" key="3">
    <source>
        <dbReference type="Google" id="ProtNLM"/>
    </source>
</evidence>